<evidence type="ECO:0000313" key="3">
    <source>
        <dbReference type="Proteomes" id="UP001299970"/>
    </source>
</evidence>
<comment type="caution">
    <text evidence="2">The sequence shown here is derived from an EMBL/GenBank/DDBJ whole genome shotgun (WGS) entry which is preliminary data.</text>
</comment>
<dbReference type="SUPFAM" id="SSF46785">
    <property type="entry name" value="Winged helix' DNA-binding domain"/>
    <property type="match status" value="1"/>
</dbReference>
<dbReference type="Pfam" id="PF01047">
    <property type="entry name" value="MarR"/>
    <property type="match status" value="1"/>
</dbReference>
<dbReference type="PANTHER" id="PTHR33164:SF106">
    <property type="entry name" value="TRANSCRIPTIONAL REGULATORY PROTEIN"/>
    <property type="match status" value="1"/>
</dbReference>
<proteinExistence type="predicted"/>
<sequence length="152" mass="16742">MSAGGHDDVLAAEVLTALAAWQIPIVQFNGMVAERVGMGWTDLQALYVLANHGPATPTDLARRVNLTTGSASRMIDRLERAGFVRRVPDRQDRRRVLIEPLPAAVARVGSFYDQLNELHRHDLADMTHDELRTLARFMKAAAASTEAAIRSL</sequence>
<dbReference type="InterPro" id="IPR011991">
    <property type="entry name" value="ArsR-like_HTH"/>
</dbReference>
<dbReference type="PRINTS" id="PR00598">
    <property type="entry name" value="HTHMARR"/>
</dbReference>
<organism evidence="2 3">
    <name type="scientific">Pseudonocardia alaniniphila</name>
    <dbReference type="NCBI Taxonomy" id="75291"/>
    <lineage>
        <taxon>Bacteria</taxon>
        <taxon>Bacillati</taxon>
        <taxon>Actinomycetota</taxon>
        <taxon>Actinomycetes</taxon>
        <taxon>Pseudonocardiales</taxon>
        <taxon>Pseudonocardiaceae</taxon>
        <taxon>Pseudonocardia</taxon>
    </lineage>
</organism>
<dbReference type="InterPro" id="IPR039422">
    <property type="entry name" value="MarR/SlyA-like"/>
</dbReference>
<dbReference type="InterPro" id="IPR036390">
    <property type="entry name" value="WH_DNA-bd_sf"/>
</dbReference>
<dbReference type="InterPro" id="IPR036388">
    <property type="entry name" value="WH-like_DNA-bd_sf"/>
</dbReference>
<dbReference type="CDD" id="cd00090">
    <property type="entry name" value="HTH_ARSR"/>
    <property type="match status" value="1"/>
</dbReference>
<reference evidence="2 3" key="1">
    <citation type="submission" date="2022-03" db="EMBL/GenBank/DDBJ databases">
        <title>Pseudonocardia alaer sp. nov., a novel actinomycete isolated from reed forest soil.</title>
        <authorList>
            <person name="Wang L."/>
        </authorList>
    </citation>
    <scope>NUCLEOTIDE SEQUENCE [LARGE SCALE GENOMIC DNA]</scope>
    <source>
        <strain evidence="2 3">Y-16303</strain>
    </source>
</reference>
<dbReference type="PROSITE" id="PS50995">
    <property type="entry name" value="HTH_MARR_2"/>
    <property type="match status" value="1"/>
</dbReference>
<dbReference type="EMBL" id="JAKXMK010000012">
    <property type="protein sequence ID" value="MCH6167034.1"/>
    <property type="molecule type" value="Genomic_DNA"/>
</dbReference>
<accession>A0ABS9TER2</accession>
<evidence type="ECO:0000313" key="2">
    <source>
        <dbReference type="EMBL" id="MCH6167034.1"/>
    </source>
</evidence>
<feature type="domain" description="HTH marR-type" evidence="1">
    <location>
        <begin position="7"/>
        <end position="143"/>
    </location>
</feature>
<protein>
    <submittedName>
        <fullName evidence="2">MarR family transcriptional regulator</fullName>
    </submittedName>
</protein>
<dbReference type="Gene3D" id="1.10.10.10">
    <property type="entry name" value="Winged helix-like DNA-binding domain superfamily/Winged helix DNA-binding domain"/>
    <property type="match status" value="1"/>
</dbReference>
<keyword evidence="3" id="KW-1185">Reference proteome</keyword>
<dbReference type="Proteomes" id="UP001299970">
    <property type="component" value="Unassembled WGS sequence"/>
</dbReference>
<evidence type="ECO:0000259" key="1">
    <source>
        <dbReference type="PROSITE" id="PS50995"/>
    </source>
</evidence>
<dbReference type="SMART" id="SM00347">
    <property type="entry name" value="HTH_MARR"/>
    <property type="match status" value="1"/>
</dbReference>
<name>A0ABS9TER2_9PSEU</name>
<dbReference type="RefSeq" id="WP_379660381.1">
    <property type="nucleotide sequence ID" value="NZ_JBHUCQ010000021.1"/>
</dbReference>
<dbReference type="PANTHER" id="PTHR33164">
    <property type="entry name" value="TRANSCRIPTIONAL REGULATOR, MARR FAMILY"/>
    <property type="match status" value="1"/>
</dbReference>
<gene>
    <name evidence="2" type="ORF">MMF94_15200</name>
</gene>
<dbReference type="InterPro" id="IPR000835">
    <property type="entry name" value="HTH_MarR-typ"/>
</dbReference>